<dbReference type="EMBL" id="MN740187">
    <property type="protein sequence ID" value="QHT92527.1"/>
    <property type="molecule type" value="Genomic_DNA"/>
</dbReference>
<reference evidence="1" key="1">
    <citation type="journal article" date="2020" name="Nature">
        <title>Giant virus diversity and host interactions through global metagenomics.</title>
        <authorList>
            <person name="Schulz F."/>
            <person name="Roux S."/>
            <person name="Paez-Espino D."/>
            <person name="Jungbluth S."/>
            <person name="Walsh D.A."/>
            <person name="Denef V.J."/>
            <person name="McMahon K.D."/>
            <person name="Konstantinidis K.T."/>
            <person name="Eloe-Fadrosh E.A."/>
            <person name="Kyrpides N.C."/>
            <person name="Woyke T."/>
        </authorList>
    </citation>
    <scope>NUCLEOTIDE SEQUENCE</scope>
    <source>
        <strain evidence="1">GVMAG-M-3300023184-88</strain>
    </source>
</reference>
<dbReference type="AlphaFoldDB" id="A0A6C0IKW8"/>
<sequence length="108" mass="12596">MSYQTTLNCGFMSCLCLLCKEDPITEEERYKTLIDNELLHVVSGYKLSDPKFIRNANDIPYCLYCVKRIDNQKQTLIECDKCHYYVGHYACFRKWKEAGNTRCKACSG</sequence>
<protein>
    <submittedName>
        <fullName evidence="1">Uncharacterized protein</fullName>
    </submittedName>
</protein>
<evidence type="ECO:0000313" key="1">
    <source>
        <dbReference type="EMBL" id="QHT92527.1"/>
    </source>
</evidence>
<accession>A0A6C0IKW8</accession>
<organism evidence="1">
    <name type="scientific">viral metagenome</name>
    <dbReference type="NCBI Taxonomy" id="1070528"/>
    <lineage>
        <taxon>unclassified sequences</taxon>
        <taxon>metagenomes</taxon>
        <taxon>organismal metagenomes</taxon>
    </lineage>
</organism>
<name>A0A6C0IKW8_9ZZZZ</name>
<proteinExistence type="predicted"/>